<dbReference type="AlphaFoldDB" id="A0A7Y9FQY3"/>
<dbReference type="Proteomes" id="UP000517753">
    <property type="component" value="Unassembled WGS sequence"/>
</dbReference>
<comment type="caution">
    <text evidence="2">The sequence shown here is derived from an EMBL/GenBank/DDBJ whole genome shotgun (WGS) entry which is preliminary data.</text>
</comment>
<keyword evidence="1" id="KW-1133">Transmembrane helix</keyword>
<protein>
    <recommendedName>
        <fullName evidence="4">DUF454 domain-containing protein</fullName>
    </recommendedName>
</protein>
<keyword evidence="1" id="KW-0812">Transmembrane</keyword>
<evidence type="ECO:0000256" key="1">
    <source>
        <dbReference type="SAM" id="Phobius"/>
    </source>
</evidence>
<organism evidence="2 3">
    <name type="scientific">Sphingomonas melonis</name>
    <dbReference type="NCBI Taxonomy" id="152682"/>
    <lineage>
        <taxon>Bacteria</taxon>
        <taxon>Pseudomonadati</taxon>
        <taxon>Pseudomonadota</taxon>
        <taxon>Alphaproteobacteria</taxon>
        <taxon>Sphingomonadales</taxon>
        <taxon>Sphingomonadaceae</taxon>
        <taxon>Sphingomonas</taxon>
    </lineage>
</organism>
<dbReference type="Pfam" id="PF04304">
    <property type="entry name" value="DUF454"/>
    <property type="match status" value="1"/>
</dbReference>
<dbReference type="InterPro" id="IPR007401">
    <property type="entry name" value="DUF454"/>
</dbReference>
<reference evidence="2 3" key="2">
    <citation type="submission" date="2020-08" db="EMBL/GenBank/DDBJ databases">
        <title>The Agave Microbiome: Exploring the role of microbial communities in plant adaptations to desert environments.</title>
        <authorList>
            <person name="Partida-Martinez L.P."/>
        </authorList>
    </citation>
    <scope>NUCLEOTIDE SEQUENCE [LARGE SCALE GENOMIC DNA]</scope>
    <source>
        <strain evidence="2 3">AS2.3</strain>
    </source>
</reference>
<evidence type="ECO:0008006" key="4">
    <source>
        <dbReference type="Google" id="ProtNLM"/>
    </source>
</evidence>
<name>A0A7Y9FQY3_9SPHN</name>
<accession>A0A7Y9FQY3</accession>
<reference evidence="2 3" key="1">
    <citation type="submission" date="2020-07" db="EMBL/GenBank/DDBJ databases">
        <authorList>
            <person name="Partida-Martinez L."/>
            <person name="Huntemann M."/>
            <person name="Clum A."/>
            <person name="Wang J."/>
            <person name="Palaniappan K."/>
            <person name="Ritter S."/>
            <person name="Chen I.-M."/>
            <person name="Stamatis D."/>
            <person name="Reddy T."/>
            <person name="O'Malley R."/>
            <person name="Daum C."/>
            <person name="Shapiro N."/>
            <person name="Ivanova N."/>
            <person name="Kyrpides N."/>
            <person name="Woyke T."/>
        </authorList>
    </citation>
    <scope>NUCLEOTIDE SEQUENCE [LARGE SCALE GENOMIC DNA]</scope>
    <source>
        <strain evidence="2 3">AS2.3</strain>
    </source>
</reference>
<feature type="transmembrane region" description="Helical" evidence="1">
    <location>
        <begin position="115"/>
        <end position="133"/>
    </location>
</feature>
<feature type="transmembrane region" description="Helical" evidence="1">
    <location>
        <begin position="91"/>
        <end position="109"/>
    </location>
</feature>
<gene>
    <name evidence="2" type="ORF">HD841_003649</name>
</gene>
<dbReference type="GO" id="GO:0005886">
    <property type="term" value="C:plasma membrane"/>
    <property type="evidence" value="ECO:0007669"/>
    <property type="project" value="TreeGrafter"/>
</dbReference>
<dbReference type="PANTHER" id="PTHR35813:SF1">
    <property type="entry name" value="INNER MEMBRANE PROTEIN YBAN"/>
    <property type="match status" value="1"/>
</dbReference>
<sequence>MTPSADRPPLAPALLARSRVSRALWMALGWMLVGVGFVGLFVPLLPTTDFLILALPCFARSSVRLEHWLLDHPRVGPPLRAWRTERAIPRHAKIAACGGIALGFASFWALVRPGALPAIAVALLLLACAAWIVSRPSPGANPRIPAVD</sequence>
<feature type="transmembrane region" description="Helical" evidence="1">
    <location>
        <begin position="23"/>
        <end position="44"/>
    </location>
</feature>
<evidence type="ECO:0000313" key="2">
    <source>
        <dbReference type="EMBL" id="NYD91830.1"/>
    </source>
</evidence>
<dbReference type="PANTHER" id="PTHR35813">
    <property type="entry name" value="INNER MEMBRANE PROTEIN YBAN"/>
    <property type="match status" value="1"/>
</dbReference>
<proteinExistence type="predicted"/>
<keyword evidence="1" id="KW-0472">Membrane</keyword>
<keyword evidence="3" id="KW-1185">Reference proteome</keyword>
<evidence type="ECO:0000313" key="3">
    <source>
        <dbReference type="Proteomes" id="UP000517753"/>
    </source>
</evidence>
<dbReference type="RefSeq" id="WP_179510233.1">
    <property type="nucleotide sequence ID" value="NZ_JACCBY010000007.1"/>
</dbReference>
<dbReference type="EMBL" id="JACCBY010000007">
    <property type="protein sequence ID" value="NYD91830.1"/>
    <property type="molecule type" value="Genomic_DNA"/>
</dbReference>